<name>D7W9W9_9CORY</name>
<sequence length="64" mass="7088">MDVKEIITHLSNFQDTWKGWDKVISGLTDFFGGNPIQDIADLFANDAEKLKGAFEPLSSLSSNN</sequence>
<dbReference type="OrthoDB" id="4426446at2"/>
<accession>D7W9W9</accession>
<comment type="caution">
    <text evidence="1">The sequence shown here is derived from an EMBL/GenBank/DDBJ whole genome shotgun (WGS) entry which is preliminary data.</text>
</comment>
<dbReference type="EMBL" id="ACLJ02000001">
    <property type="protein sequence ID" value="EFK55586.1"/>
    <property type="molecule type" value="Genomic_DNA"/>
</dbReference>
<organism evidence="1 2">
    <name type="scientific">Corynebacterium genitalium ATCC 33030</name>
    <dbReference type="NCBI Taxonomy" id="585529"/>
    <lineage>
        <taxon>Bacteria</taxon>
        <taxon>Bacillati</taxon>
        <taxon>Actinomycetota</taxon>
        <taxon>Actinomycetes</taxon>
        <taxon>Mycobacteriales</taxon>
        <taxon>Corynebacteriaceae</taxon>
        <taxon>Corynebacterium</taxon>
    </lineage>
</organism>
<dbReference type="HOGENOM" id="CLU_2860091_0_0_11"/>
<evidence type="ECO:0000313" key="2">
    <source>
        <dbReference type="Proteomes" id="UP000004208"/>
    </source>
</evidence>
<proteinExistence type="predicted"/>
<keyword evidence="2" id="KW-1185">Reference proteome</keyword>
<evidence type="ECO:0000313" key="1">
    <source>
        <dbReference type="EMBL" id="EFK55586.1"/>
    </source>
</evidence>
<dbReference type="Proteomes" id="UP000004208">
    <property type="component" value="Unassembled WGS sequence"/>
</dbReference>
<dbReference type="RefSeq" id="WP_005288449.1">
    <property type="nucleotide sequence ID" value="NZ_CM000961.1"/>
</dbReference>
<dbReference type="AlphaFoldDB" id="D7W9W9"/>
<gene>
    <name evidence="1" type="ORF">HMPREF0291_10844</name>
</gene>
<protein>
    <submittedName>
        <fullName evidence="1">Uncharacterized protein</fullName>
    </submittedName>
</protein>
<reference evidence="1" key="1">
    <citation type="submission" date="2010-06" db="EMBL/GenBank/DDBJ databases">
        <authorList>
            <person name="Muzny D."/>
            <person name="Qin X."/>
            <person name="Buhay C."/>
            <person name="Dugan-Rocha S."/>
            <person name="Ding Y."/>
            <person name="Chen G."/>
            <person name="Hawes A."/>
            <person name="Holder M."/>
            <person name="Jhangiani S."/>
            <person name="Johnson A."/>
            <person name="Khan Z."/>
            <person name="Li Z."/>
            <person name="Liu W."/>
            <person name="Liu X."/>
            <person name="Perez L."/>
            <person name="Shen H."/>
            <person name="Wang Q."/>
            <person name="Watt J."/>
            <person name="Xi L."/>
            <person name="Xin Y."/>
            <person name="Zhou J."/>
            <person name="Deng J."/>
            <person name="Jiang H."/>
            <person name="Liu Y."/>
            <person name="Qu J."/>
            <person name="Song X.-Z."/>
            <person name="Zhang L."/>
            <person name="Villasana D."/>
            <person name="Johnson A."/>
            <person name="Liu J."/>
            <person name="Liyanage D."/>
            <person name="Lorensuhewa L."/>
            <person name="Robinson T."/>
            <person name="Song A."/>
            <person name="Song B.-B."/>
            <person name="Dinh H."/>
            <person name="Thornton R."/>
            <person name="Coyle M."/>
            <person name="Francisco L."/>
            <person name="Jackson L."/>
            <person name="Javaid M."/>
            <person name="Korchina V."/>
            <person name="Kovar C."/>
            <person name="Mata R."/>
            <person name="Mathew T."/>
            <person name="Ngo R."/>
            <person name="Nguyen L."/>
            <person name="Nguyen N."/>
            <person name="Okwuonu G."/>
            <person name="Ongeri F."/>
            <person name="Pham C."/>
            <person name="Simmons D."/>
            <person name="Wilczek-Boney K."/>
            <person name="Hale W."/>
            <person name="Jakkamsetti A."/>
            <person name="Pham P."/>
            <person name="Ruth R."/>
            <person name="San Lucas F."/>
            <person name="Warren J."/>
            <person name="Zhang J."/>
            <person name="Zhao Z."/>
            <person name="Zhou C."/>
            <person name="Zhu D."/>
            <person name="Lee S."/>
            <person name="Bess C."/>
            <person name="Blankenburg K."/>
            <person name="Forbes L."/>
            <person name="Fu Q."/>
            <person name="Gubbala S."/>
            <person name="Hirani K."/>
            <person name="Jayaseelan J.C."/>
            <person name="Lara F."/>
            <person name="Munidasa M."/>
            <person name="Palculict T."/>
            <person name="Patil S."/>
            <person name="Pu L.-L."/>
            <person name="Saada N."/>
            <person name="Tang L."/>
            <person name="Weissenberger G."/>
            <person name="Zhu Y."/>
            <person name="Hemphill L."/>
            <person name="Shang Y."/>
            <person name="Youmans B."/>
            <person name="Ayvaz T."/>
            <person name="Ross M."/>
            <person name="Santibanez J."/>
            <person name="Aqrawi P."/>
            <person name="Gross S."/>
            <person name="Joshi V."/>
            <person name="Fowler G."/>
            <person name="Nazareth L."/>
            <person name="Reid J."/>
            <person name="Worley K."/>
            <person name="Petrosino J."/>
            <person name="Highlander S."/>
            <person name="Gibbs R."/>
        </authorList>
    </citation>
    <scope>NUCLEOTIDE SEQUENCE [LARGE SCALE GENOMIC DNA]</scope>
    <source>
        <strain evidence="1">ATCC 33030</strain>
    </source>
</reference>